<sequence length="97" mass="9633">MVGKRVGDECPLGIQGGVQGEIPVLAACHRLGVILSPSAIDRCIVSAKGVAGSGWRGCRGHGCIIGGGDRGASPTSALLIEGHGVSAWCPLGIQGGF</sequence>
<name>A0A645EX35_9ZZZZ</name>
<accession>A0A645EX35</accession>
<protein>
    <submittedName>
        <fullName evidence="1">Uncharacterized protein</fullName>
    </submittedName>
</protein>
<comment type="caution">
    <text evidence="1">The sequence shown here is derived from an EMBL/GenBank/DDBJ whole genome shotgun (WGS) entry which is preliminary data.</text>
</comment>
<evidence type="ECO:0000313" key="1">
    <source>
        <dbReference type="EMBL" id="MPN06010.1"/>
    </source>
</evidence>
<reference evidence="1" key="1">
    <citation type="submission" date="2019-08" db="EMBL/GenBank/DDBJ databases">
        <authorList>
            <person name="Kucharzyk K."/>
            <person name="Murdoch R.W."/>
            <person name="Higgins S."/>
            <person name="Loffler F."/>
        </authorList>
    </citation>
    <scope>NUCLEOTIDE SEQUENCE</scope>
</reference>
<gene>
    <name evidence="1" type="ORF">SDC9_153264</name>
</gene>
<dbReference type="EMBL" id="VSSQ01051893">
    <property type="protein sequence ID" value="MPN06010.1"/>
    <property type="molecule type" value="Genomic_DNA"/>
</dbReference>
<organism evidence="1">
    <name type="scientific">bioreactor metagenome</name>
    <dbReference type="NCBI Taxonomy" id="1076179"/>
    <lineage>
        <taxon>unclassified sequences</taxon>
        <taxon>metagenomes</taxon>
        <taxon>ecological metagenomes</taxon>
    </lineage>
</organism>
<proteinExistence type="predicted"/>
<dbReference type="AlphaFoldDB" id="A0A645EX35"/>